<dbReference type="PANTHER" id="PTHR42877">
    <property type="entry name" value="L-ORNITHINE N(5)-MONOOXYGENASE-RELATED"/>
    <property type="match status" value="1"/>
</dbReference>
<evidence type="ECO:0000313" key="3">
    <source>
        <dbReference type="Proteomes" id="UP001206128"/>
    </source>
</evidence>
<keyword evidence="3" id="KW-1185">Reference proteome</keyword>
<dbReference type="EMBL" id="JAMTCK010000004">
    <property type="protein sequence ID" value="MCP2164940.1"/>
    <property type="molecule type" value="Genomic_DNA"/>
</dbReference>
<dbReference type="SUPFAM" id="SSF51905">
    <property type="entry name" value="FAD/NAD(P)-binding domain"/>
    <property type="match status" value="2"/>
</dbReference>
<dbReference type="RefSeq" id="WP_253769271.1">
    <property type="nucleotide sequence ID" value="NZ_JAMTCK010000004.1"/>
</dbReference>
<dbReference type="AlphaFoldDB" id="A0AAE3GCL8"/>
<dbReference type="Pfam" id="PF13738">
    <property type="entry name" value="Pyr_redox_3"/>
    <property type="match status" value="1"/>
</dbReference>
<keyword evidence="1" id="KW-1133">Transmembrane helix</keyword>
<comment type="caution">
    <text evidence="2">The sequence shown here is derived from an EMBL/GenBank/DDBJ whole genome shotgun (WGS) entry which is preliminary data.</text>
</comment>
<keyword evidence="1" id="KW-0472">Membrane</keyword>
<sequence>MGGSRQTNILIIGAGFAGIGMAMALRRAGRTDFRVLEQASDIGGTWRDNQYPGCACDIPSHLYSFSFAQNPDWTRTYPGQPEIWAYLRRLVDEHRLRAHIAFGAHVTGARWDELAQHWRVRCADGTEHTARSVVAGIGALHIPHVPRLPGIDRFTGRAFHSARWDHDYDLRGKRVAVIGTGASAVQFVPEIAGDVAELHLFQRTPPWLMPKADRPVSPGLRRLFQTVPAAQTVYRDLLYWALEARGLGFTLDPRIMRLGERIALRHLADQVPDPALRAALTPDYTMGCKRVLISDDYYPALTRPHVHLVTTGVAEVRERSIVDGSGVERPVDAIIYGTGFHVVDSFDYLDVIGRDGLDLAATWRRHGLETYYGITVAGFPNWFFLLGPNTGLGHNSVVFMIEAQIHYVLRCLDLLDRGGVGALDVRPDAQRAFTERLQRRLRRGVWSRGGCTSWYLDAKGVNRTIWPGSTWRYWLATRWPRRGDYELTPRWGRAADAPDARWPDPLAAR</sequence>
<reference evidence="2" key="1">
    <citation type="submission" date="2022-06" db="EMBL/GenBank/DDBJ databases">
        <title>Genomic Encyclopedia of Archaeal and Bacterial Type Strains, Phase II (KMG-II): from individual species to whole genera.</title>
        <authorList>
            <person name="Goeker M."/>
        </authorList>
    </citation>
    <scope>NUCLEOTIDE SEQUENCE</scope>
    <source>
        <strain evidence="2">DSM 43935</strain>
    </source>
</reference>
<dbReference type="Proteomes" id="UP001206128">
    <property type="component" value="Unassembled WGS sequence"/>
</dbReference>
<dbReference type="Gene3D" id="3.50.50.60">
    <property type="entry name" value="FAD/NAD(P)-binding domain"/>
    <property type="match status" value="2"/>
</dbReference>
<dbReference type="PRINTS" id="PR00469">
    <property type="entry name" value="PNDRDTASEII"/>
</dbReference>
<keyword evidence="1" id="KW-0812">Transmembrane</keyword>
<protein>
    <submittedName>
        <fullName evidence="2">Flavoprotein CzcO associated with the cation diffusion facilitator CzcD</fullName>
    </submittedName>
</protein>
<name>A0AAE3GCL8_9PSEU</name>
<dbReference type="InterPro" id="IPR051209">
    <property type="entry name" value="FAD-bind_Monooxygenase_sf"/>
</dbReference>
<organism evidence="2 3">
    <name type="scientific">Goodfellowiella coeruleoviolacea</name>
    <dbReference type="NCBI Taxonomy" id="334858"/>
    <lineage>
        <taxon>Bacteria</taxon>
        <taxon>Bacillati</taxon>
        <taxon>Actinomycetota</taxon>
        <taxon>Actinomycetes</taxon>
        <taxon>Pseudonocardiales</taxon>
        <taxon>Pseudonocardiaceae</taxon>
        <taxon>Goodfellowiella</taxon>
    </lineage>
</organism>
<dbReference type="InterPro" id="IPR036188">
    <property type="entry name" value="FAD/NAD-bd_sf"/>
</dbReference>
<evidence type="ECO:0000256" key="1">
    <source>
        <dbReference type="SAM" id="Phobius"/>
    </source>
</evidence>
<accession>A0AAE3GCL8</accession>
<proteinExistence type="predicted"/>
<gene>
    <name evidence="2" type="ORF">LX83_001789</name>
</gene>
<evidence type="ECO:0000313" key="2">
    <source>
        <dbReference type="EMBL" id="MCP2164940.1"/>
    </source>
</evidence>
<feature type="transmembrane region" description="Helical" evidence="1">
    <location>
        <begin position="6"/>
        <end position="25"/>
    </location>
</feature>
<dbReference type="PANTHER" id="PTHR42877:SF4">
    <property type="entry name" value="FAD_NAD(P)-BINDING DOMAIN-CONTAINING PROTEIN-RELATED"/>
    <property type="match status" value="1"/>
</dbReference>